<accession>K2RES8</accession>
<dbReference type="PANTHER" id="PTHR22990">
    <property type="entry name" value="F-BOX ONLY PROTEIN"/>
    <property type="match status" value="1"/>
</dbReference>
<feature type="compositionally biased region" description="Polar residues" evidence="4">
    <location>
        <begin position="1697"/>
        <end position="1714"/>
    </location>
</feature>
<comment type="caution">
    <text evidence="6">The sequence shown here is derived from an EMBL/GenBank/DDBJ whole genome shotgun (WGS) entry which is preliminary data.</text>
</comment>
<keyword evidence="3" id="KW-0833">Ubl conjugation pathway</keyword>
<proteinExistence type="predicted"/>
<feature type="domain" description="Carbohydrate-binding/sugar hydrolysis" evidence="5">
    <location>
        <begin position="533"/>
        <end position="670"/>
    </location>
</feature>
<dbReference type="InterPro" id="IPR013783">
    <property type="entry name" value="Ig-like_fold"/>
</dbReference>
<dbReference type="InterPro" id="IPR006633">
    <property type="entry name" value="Carb-bd_sugar_hydrolysis-dom"/>
</dbReference>
<organism evidence="6 7">
    <name type="scientific">Methanobacterium formicicum (strain DSM 3637 / PP1)</name>
    <dbReference type="NCBI Taxonomy" id="1204725"/>
    <lineage>
        <taxon>Archaea</taxon>
        <taxon>Methanobacteriati</taxon>
        <taxon>Methanobacteriota</taxon>
        <taxon>Methanomada group</taxon>
        <taxon>Methanobacteria</taxon>
        <taxon>Methanobacteriales</taxon>
        <taxon>Methanobacteriaceae</taxon>
        <taxon>Methanobacterium</taxon>
    </lineage>
</organism>
<feature type="domain" description="Carbohydrate-binding/sugar hydrolysis" evidence="5">
    <location>
        <begin position="1794"/>
        <end position="1931"/>
    </location>
</feature>
<dbReference type="InterPro" id="IPR007742">
    <property type="entry name" value="NosD_dom"/>
</dbReference>
<feature type="domain" description="Carbohydrate-binding/sugar hydrolysis" evidence="5">
    <location>
        <begin position="685"/>
        <end position="833"/>
    </location>
</feature>
<evidence type="ECO:0000313" key="6">
    <source>
        <dbReference type="EMBL" id="EKF86874.1"/>
    </source>
</evidence>
<keyword evidence="2" id="KW-0677">Repeat</keyword>
<evidence type="ECO:0000256" key="4">
    <source>
        <dbReference type="SAM" id="MobiDB-lite"/>
    </source>
</evidence>
<dbReference type="NCBIfam" id="TIGR03804">
    <property type="entry name" value="para_beta_helix"/>
    <property type="match status" value="11"/>
</dbReference>
<feature type="domain" description="Carbohydrate-binding/sugar hydrolysis" evidence="5">
    <location>
        <begin position="1434"/>
        <end position="1614"/>
    </location>
</feature>
<feature type="domain" description="Carbohydrate-binding/sugar hydrolysis" evidence="5">
    <location>
        <begin position="1016"/>
        <end position="1137"/>
    </location>
</feature>
<dbReference type="RefSeq" id="WP_004029446.1">
    <property type="nucleotide sequence ID" value="NZ_AMPO01000001.1"/>
</dbReference>
<evidence type="ECO:0000256" key="3">
    <source>
        <dbReference type="ARBA" id="ARBA00022786"/>
    </source>
</evidence>
<sequence length="2800" mass="302601">MKKVITLIMLISVVFLLGIGCVSATSNFTSSDIASASVDVKNQIETNNALPSSVVVNGQTVNTAQYLHLAVQATDHINSNNSSPIYLESDTAPSYQEEELNTGSMSKADYVDFAQRIDGYMDGNHQAPPYGYAGPGKISYSSQVYLFSRVLTIYNCSGTLPTQITMKSWSTSNIPITESQSFNFTPTQIVSAANVLNAKIESTKNVPSTVTVAGVNINTAQFLHLAVQATNQIKNNNNTRIVLSSDSIPGSQEEQLNSGSMSKADYIDFALRVDDYMDNNHQAPPYGYLGLGQIGYSSEVYLFSRILSVYHTYGYLPAYIRVKPWSAANIPIVFNSTTFTPAQIVAASVQLKNSIEYNKTMPNTVTIGSVTVNMAQYLQLAVLATNQINNNDTTPIPLLDDTAPSSQQESLVSSILTKSGYIDFAQRINTYIISNNNQAPSYGLIGSGTMSYNNMIYTFSKILDTYNSFHILPESVDVQPWTYVLNPVYNNRTNERFNTIQAAINAINTLNGDTLLVGGGSYTENVVVDKQINLISAYGKEVTVQPMDSSLPVFMIFYSNSTIQGFTIKGSTSYGILLSEANDCNVTGNSITNSYDGICVYNSNNTRITGNNVTNSTFNGIYLENSSNNLIFQNNVTNNGYNGIYMCHSNNNTISENNAIHNNFKGYYIDNSNYLSIIRNNLQNNKIGIYINNATSIILSENNIINNGICETTGGGIIIFDSNTIIISNNNATNNTGYSILILNSNNNTISGNNVTINTSGIGLQNTNNNTLFMNNVAENTLDGIVLLYSSNNKISENTIKNNLDTGIYLGNSDNTEITENTITNNHKGITLYFSPATVNFNRIAENDLVGLFNQYSNFVNATNNWWGTNTPTASSSNSSDIYILGGNIVYSPWIVFDINSIRVSDGISNITADLTYNNEGTDTLSLGHVPDEIIINFTTDFGIIQQTGLTVNGKAISQLSYNVPHNTVNVTATLDNQAISKTVNLFKVYNTVTQEGFTTIQAAINDSSTSNGDIIEVANGIYNENILLNKSLTLNAANGSSPIINGSITINSGGSNSLIQGFTVKGIYINSSNNNTISDNIISNQTGVSIYNSNYNKILNNTISQNTGNGISVQLGYNNIISGNKITYNTDGISINRSYNNTVYSNTISNNTGCGINIFDYSGYVNYINFNKIVSNGLYGLYIEEGLINATHNWWGTNNLTESLSGPSDVAIEYGTVYYDPYLVLNVTANPMATDNNSTITADFTHDNNGNDTCPQGHIPDGIPVNFTTNLGTITSPAYTKNGKAILTFKTGTTTSGIANITTTVDRQSIQLNITVDTIAPTLNATLDSGLYTTTQYVNLTAGDNLDLHPIIYYTTNGSTPTVSSTIYAAPIAITTTTTLKFMAVDFTGNQSPVGTLYYIFASVGNLNTGIGYSSIQNAINDNLTLDGHVIIVGNGTYTENILVNKNLTLIPYDGNVTIQAANLNNPVITINSGGSESVISGFILTGATGTSSSGIYLNQASNCTIAGNTLTNNYYGLLLISSHDNMIWDNILTGNLMDAIRLNSSNNNTIYSNTIQNNNGTGIYLANSLYTLIMANTFQNNLMNGIELTSSNNSTVYENTITGNHQSGIKATSSSADINFNIIVGNTAYGLYNLGNGTVNATNNWWGTNNLTVSSTSPSNIYIAGGAVTYDPWLVIGLTGSTITVTHNGTSDSEITADLTQNNQGDDTSGSGTIPDGLPVNFTTTLGTINSTATVRSGKAKVTLTSSPADGATTVNATLGSFTVSKLFHKSFSNIQDAVSDSLTVDGDVILVTNGTYLENVVISKNLTIVSEGNVTVQSSNPSSPVFTVNNCINVMIYGFNMTGATQSSAIYLNNANNCYIIDNTITNVGLNSTGEFGYGIFMNSTTNCTVSGNVLQNNLGGIDLEYSNNTLLSGNNVTGSTCHGIYLLSSDNTTVSENNLTNNDLCGISIEYSNSFVITGNDFEDNTCPGVYLYYSSGEFHFNRILGNGQYGIYSRGGTVNATNNWWGTNYPNTYGSLYRDIYVSSGTLYYDPWLVLTVTPTSYKVSEGKVYEATITADLNHNSDGEEVSTVVYTPDGIPVTFTSDNNSTITNTSYTEDGKASVTLILDSSLQSGLTNVNATLDVGHASTSVDRIAKVTITIVSSAIDLSTNQTLYLTYEVPLNESVSWVSVLYKSTSNDFGTFQNEVDLIVNGEVVQNTTVTNLNYFNNKDVVSEKVWYNVNFLNWLFSESEESEMALDSIVYRNPVLQNLTGKALEAGLLTIIQQNNGFTDSEMQLIQYRKYFTDYLITYINYPGDAVKKFSFEDPDSGEVVGINLPGNPIFRESTMIYANGGYFHVDDRNDPTSRVYKNEGYEGVRSFAIVTTKVTDEMLQYWLDEKDRTNANGTLLYPEGPMKAAYGTFLESLLVIKCHDIVADAAANKYNVTWSRTTPIVVSVCDDAYETYITGEMDHRMGMDVVGDAENVKAFRYACSSSFSAIEYWVGSALFPSDNPASNLLGSVTLGLGYKMFNGEPLEIFESNGYTIIRAVGDNQRILIIDPATGLVRDAGSIDLNDTISGTRCYGDQQTEWANDYGNAILDNEPAIKRAAETGEDLVTDWGQDDMGDTVLGLASSVAISVGVAMLVCSGPPGWLALAVIGLGVAGSYFASDLDEGWTTSRWINFGLNVGPSLIPFIGAEGGVAGRLGISYVTKTGAKKMVTTISGNSESYVITNMPKWGGGTFTGGYMSTVEYVKYGTTKRVIRTAFGDTEQEAAKNALKYTVLPSRVAVIVNNYSPEMDYYGSVTYDNISDYFATV</sequence>
<dbReference type="Pfam" id="PF05048">
    <property type="entry name" value="NosD"/>
    <property type="match status" value="1"/>
</dbReference>
<dbReference type="InterPro" id="IPR006626">
    <property type="entry name" value="PbH1"/>
</dbReference>
<keyword evidence="7" id="KW-1185">Reference proteome</keyword>
<dbReference type="SMART" id="SM00710">
    <property type="entry name" value="PbH1"/>
    <property type="match status" value="30"/>
</dbReference>
<evidence type="ECO:0000256" key="2">
    <source>
        <dbReference type="ARBA" id="ARBA00022737"/>
    </source>
</evidence>
<dbReference type="Pfam" id="PF13290">
    <property type="entry name" value="CHB_HEX_C_1"/>
    <property type="match status" value="1"/>
</dbReference>
<dbReference type="InterPro" id="IPR051550">
    <property type="entry name" value="SCF-Subunits/Alg-Epimerases"/>
</dbReference>
<dbReference type="Proteomes" id="UP000007360">
    <property type="component" value="Unassembled WGS sequence"/>
</dbReference>
<dbReference type="PROSITE" id="PS51257">
    <property type="entry name" value="PROKAR_LIPOPROTEIN"/>
    <property type="match status" value="1"/>
</dbReference>
<dbReference type="InterPro" id="IPR022441">
    <property type="entry name" value="Para_beta_helix_rpt-2"/>
</dbReference>
<comment type="pathway">
    <text evidence="1">Protein modification; protein ubiquitination.</text>
</comment>
<dbReference type="EMBL" id="AMPO01000001">
    <property type="protein sequence ID" value="EKF86874.1"/>
    <property type="molecule type" value="Genomic_DNA"/>
</dbReference>
<dbReference type="SUPFAM" id="SSF51126">
    <property type="entry name" value="Pectin lyase-like"/>
    <property type="match status" value="5"/>
</dbReference>
<dbReference type="PATRIC" id="fig|1204725.3.peg.253"/>
<gene>
    <name evidence="6" type="ORF">A994_01270</name>
</gene>
<dbReference type="InterPro" id="IPR012334">
    <property type="entry name" value="Pectin_lyas_fold"/>
</dbReference>
<dbReference type="OrthoDB" id="71602at2157"/>
<dbReference type="Pfam" id="PF13229">
    <property type="entry name" value="Beta_helix"/>
    <property type="match status" value="4"/>
</dbReference>
<feature type="region of interest" description="Disordered" evidence="4">
    <location>
        <begin position="1697"/>
        <end position="1716"/>
    </location>
</feature>
<dbReference type="SMART" id="SM00722">
    <property type="entry name" value="CASH"/>
    <property type="match status" value="5"/>
</dbReference>
<evidence type="ECO:0000256" key="1">
    <source>
        <dbReference type="ARBA" id="ARBA00004906"/>
    </source>
</evidence>
<dbReference type="Gene3D" id="2.160.20.10">
    <property type="entry name" value="Single-stranded right-handed beta-helix, Pectin lyase-like"/>
    <property type="match status" value="5"/>
</dbReference>
<protein>
    <recommendedName>
        <fullName evidence="5">Carbohydrate-binding/sugar hydrolysis domain-containing protein</fullName>
    </recommendedName>
</protein>
<dbReference type="PANTHER" id="PTHR22990:SF15">
    <property type="entry name" value="F-BOX ONLY PROTEIN 10"/>
    <property type="match status" value="1"/>
</dbReference>
<evidence type="ECO:0000313" key="7">
    <source>
        <dbReference type="Proteomes" id="UP000007360"/>
    </source>
</evidence>
<name>K2RES8_METFP</name>
<dbReference type="InterPro" id="IPR039448">
    <property type="entry name" value="Beta_helix"/>
</dbReference>
<dbReference type="Gene3D" id="2.60.40.10">
    <property type="entry name" value="Immunoglobulins"/>
    <property type="match status" value="2"/>
</dbReference>
<evidence type="ECO:0000259" key="5">
    <source>
        <dbReference type="SMART" id="SM00722"/>
    </source>
</evidence>
<reference evidence="6 7" key="1">
    <citation type="journal article" date="2012" name="J. Bacteriol.">
        <title>Draft genome sequence of Methanobacterium formicicum DSM 3637, an archaebacterium isolated from the methane producer amoeba Pelomyxa palustris.</title>
        <authorList>
            <person name="Gutierrez G."/>
        </authorList>
    </citation>
    <scope>NUCLEOTIDE SEQUENCE [LARGE SCALE GENOMIC DNA]</scope>
    <source>
        <strain evidence="7">DSM 3637 / PP1</strain>
    </source>
</reference>
<dbReference type="InterPro" id="IPR011050">
    <property type="entry name" value="Pectin_lyase_fold/virulence"/>
</dbReference>
<dbReference type="InterPro" id="IPR059177">
    <property type="entry name" value="GH29D-like_dom"/>
</dbReference>